<dbReference type="Proteomes" id="UP000178572">
    <property type="component" value="Unassembled WGS sequence"/>
</dbReference>
<accession>A0A1F6E1Z3</accession>
<dbReference type="AlphaFoldDB" id="A0A1F6E1Z3"/>
<evidence type="ECO:0000313" key="3">
    <source>
        <dbReference type="Proteomes" id="UP000178572"/>
    </source>
</evidence>
<keyword evidence="1" id="KW-0175">Coiled coil</keyword>
<proteinExistence type="predicted"/>
<dbReference type="Gene3D" id="1.20.5.340">
    <property type="match status" value="1"/>
</dbReference>
<reference evidence="2 3" key="1">
    <citation type="journal article" date="2016" name="Nat. Commun.">
        <title>Thousands of microbial genomes shed light on interconnected biogeochemical processes in an aquifer system.</title>
        <authorList>
            <person name="Anantharaman K."/>
            <person name="Brown C.T."/>
            <person name="Hug L.A."/>
            <person name="Sharon I."/>
            <person name="Castelle C.J."/>
            <person name="Probst A.J."/>
            <person name="Thomas B.C."/>
            <person name="Singh A."/>
            <person name="Wilkins M.J."/>
            <person name="Karaoz U."/>
            <person name="Brodie E.L."/>
            <person name="Williams K.H."/>
            <person name="Hubbard S.S."/>
            <person name="Banfield J.F."/>
        </authorList>
    </citation>
    <scope>NUCLEOTIDE SEQUENCE [LARGE SCALE GENOMIC DNA]</scope>
</reference>
<dbReference type="EMBL" id="MFLN01000002">
    <property type="protein sequence ID" value="OGG67646.1"/>
    <property type="molecule type" value="Genomic_DNA"/>
</dbReference>
<gene>
    <name evidence="2" type="ORF">A3C21_00925</name>
</gene>
<comment type="caution">
    <text evidence="2">The sequence shown here is derived from an EMBL/GenBank/DDBJ whole genome shotgun (WGS) entry which is preliminary data.</text>
</comment>
<evidence type="ECO:0000313" key="2">
    <source>
        <dbReference type="EMBL" id="OGG67646.1"/>
    </source>
</evidence>
<name>A0A1F6E1Z3_9BACT</name>
<sequence length="86" mass="9989">MAKSETKEILEIVNFIKDYMATSEEMAEVNTRLSSIERELASINRRLDALKEQFGNLKGVTKEIDDLRGRIRVIEQHLKIKRKEVA</sequence>
<organism evidence="2 3">
    <name type="scientific">Candidatus Kaiserbacteria bacterium RIFCSPHIGHO2_02_FULL_59_21</name>
    <dbReference type="NCBI Taxonomy" id="1798500"/>
    <lineage>
        <taxon>Bacteria</taxon>
        <taxon>Candidatus Kaiseribacteriota</taxon>
    </lineage>
</organism>
<evidence type="ECO:0000256" key="1">
    <source>
        <dbReference type="SAM" id="Coils"/>
    </source>
</evidence>
<protein>
    <submittedName>
        <fullName evidence="2">Uncharacterized protein</fullName>
    </submittedName>
</protein>
<feature type="coiled-coil region" evidence="1">
    <location>
        <begin position="19"/>
        <end position="53"/>
    </location>
</feature>